<protein>
    <submittedName>
        <fullName evidence="7">Putative LMBR1 family region protein</fullName>
    </submittedName>
</protein>
<feature type="transmembrane region" description="Helical" evidence="6">
    <location>
        <begin position="210"/>
        <end position="239"/>
    </location>
</feature>
<comment type="caution">
    <text evidence="7">The sequence shown here is derived from an EMBL/GenBank/DDBJ whole genome shotgun (WGS) entry which is preliminary data.</text>
</comment>
<accession>A0A086JVQ1</accession>
<evidence type="ECO:0000256" key="1">
    <source>
        <dbReference type="ARBA" id="ARBA00004141"/>
    </source>
</evidence>
<keyword evidence="3 6" id="KW-1133">Transmembrane helix</keyword>
<dbReference type="Proteomes" id="UP000028828">
    <property type="component" value="Unassembled WGS sequence"/>
</dbReference>
<feature type="transmembrane region" description="Helical" evidence="6">
    <location>
        <begin position="6"/>
        <end position="28"/>
    </location>
</feature>
<feature type="transmembrane region" description="Helical" evidence="6">
    <location>
        <begin position="332"/>
        <end position="353"/>
    </location>
</feature>
<feature type="compositionally biased region" description="Basic and acidic residues" evidence="5">
    <location>
        <begin position="585"/>
        <end position="596"/>
    </location>
</feature>
<evidence type="ECO:0000313" key="8">
    <source>
        <dbReference type="Proteomes" id="UP000028828"/>
    </source>
</evidence>
<name>A0A086JVQ1_TOXGO</name>
<proteinExistence type="predicted"/>
<feature type="transmembrane region" description="Helical" evidence="6">
    <location>
        <begin position="469"/>
        <end position="486"/>
    </location>
</feature>
<dbReference type="PANTHER" id="PTHR31652">
    <property type="entry name" value="LIMR FAMILY PROTEIN DDB_G0283707-RELATED"/>
    <property type="match status" value="1"/>
</dbReference>
<gene>
    <name evidence="7" type="ORF">TGP89_222200</name>
</gene>
<evidence type="ECO:0000256" key="5">
    <source>
        <dbReference type="SAM" id="MobiDB-lite"/>
    </source>
</evidence>
<comment type="subcellular location">
    <subcellularLocation>
        <location evidence="1">Membrane</location>
        <topology evidence="1">Multi-pass membrane protein</topology>
    </subcellularLocation>
</comment>
<feature type="transmembrane region" description="Helical" evidence="6">
    <location>
        <begin position="492"/>
        <end position="510"/>
    </location>
</feature>
<feature type="compositionally biased region" description="Basic residues" evidence="5">
    <location>
        <begin position="642"/>
        <end position="656"/>
    </location>
</feature>
<evidence type="ECO:0000256" key="4">
    <source>
        <dbReference type="ARBA" id="ARBA00023136"/>
    </source>
</evidence>
<dbReference type="OrthoDB" id="73273at2759"/>
<dbReference type="EMBL" id="AEYI02001538">
    <property type="protein sequence ID" value="KFG36219.1"/>
    <property type="molecule type" value="Genomic_DNA"/>
</dbReference>
<dbReference type="AlphaFoldDB" id="A0A086JVQ1"/>
<keyword evidence="4 6" id="KW-0472">Membrane</keyword>
<feature type="transmembrane region" description="Helical" evidence="6">
    <location>
        <begin position="132"/>
        <end position="149"/>
    </location>
</feature>
<evidence type="ECO:0000256" key="2">
    <source>
        <dbReference type="ARBA" id="ARBA00022692"/>
    </source>
</evidence>
<organism evidence="7 8">
    <name type="scientific">Toxoplasma gondii p89</name>
    <dbReference type="NCBI Taxonomy" id="943119"/>
    <lineage>
        <taxon>Eukaryota</taxon>
        <taxon>Sar</taxon>
        <taxon>Alveolata</taxon>
        <taxon>Apicomplexa</taxon>
        <taxon>Conoidasida</taxon>
        <taxon>Coccidia</taxon>
        <taxon>Eucoccidiorida</taxon>
        <taxon>Eimeriorina</taxon>
        <taxon>Sarcocystidae</taxon>
        <taxon>Toxoplasma</taxon>
    </lineage>
</organism>
<feature type="region of interest" description="Disordered" evidence="5">
    <location>
        <begin position="546"/>
        <end position="656"/>
    </location>
</feature>
<feature type="transmembrane region" description="Helical" evidence="6">
    <location>
        <begin position="436"/>
        <end position="457"/>
    </location>
</feature>
<evidence type="ECO:0000256" key="3">
    <source>
        <dbReference type="ARBA" id="ARBA00022989"/>
    </source>
</evidence>
<dbReference type="Pfam" id="PF04791">
    <property type="entry name" value="LMBR1"/>
    <property type="match status" value="1"/>
</dbReference>
<dbReference type="GO" id="GO:0016020">
    <property type="term" value="C:membrane"/>
    <property type="evidence" value="ECO:0007669"/>
    <property type="project" value="UniProtKB-SubCell"/>
</dbReference>
<keyword evidence="2 6" id="KW-0812">Transmembrane</keyword>
<sequence>MDWIILVFFLLYFLITLLANLKLLFYFEHSSDSSLTAPEVVCKVTILAGLQLAWLLILAVPLDAYNQHSPFVDKAAGVATAGLDMRLYWGVVAWFTALYLLFAVPFATFYYEADFDSRVSRRTPWKRALSKTVLAVCCAGLVVFVVYILCRSISLKIDDDLCSQWQSQDVSQPLKDFCEAAARTAAGPSSSQSDAKKEESFASLNMKVDLGVYLLAAMSFVGWFTFALFGGIGVAALPLDAFVNFRRRPRAISLSTFKEIRRQLGEKAKKLRFIGEALRDEEALQQTLSWKEVRRKRQFRTDMNRYRKAVFDLEHEHRQLAISMRERGENPFFSYFKLLLGVVALFMSLLWTAHTVLNCVMPQILDVSASSHPAFGFLDAFLKLLAEHSAALLALLIYAAFVCYLLICVVKGCFKFGGSVFCIIGIHPMRKDETHLNSFLFNVVLVLLSCAAVVQFTARCFRDYSHSTVAAWIFDVQLLVLPFFGFVFKYNIFIYIFLGIALISACVLLCRLCSAPPPSATGAKKLSPIGAFPSLAQRLRATTAEGTVGAQLATPDGDTETALGGGRRGAQERGDPRKAKKKGSKKGEKPRADADVVRAPPGCPDGGLKVHFAVRQANKSDSEDDDRDEGTNGRESATNAVPHKKAWGKRSTSRVV</sequence>
<feature type="transmembrane region" description="Helical" evidence="6">
    <location>
        <begin position="388"/>
        <end position="407"/>
    </location>
</feature>
<dbReference type="InterPro" id="IPR006876">
    <property type="entry name" value="LMBR1-like_membr_prot"/>
</dbReference>
<evidence type="ECO:0000256" key="6">
    <source>
        <dbReference type="SAM" id="Phobius"/>
    </source>
</evidence>
<dbReference type="PANTHER" id="PTHR31652:SF0">
    <property type="entry name" value="LIMR FAMILY PROTEIN DDB_G0283707-RELATED"/>
    <property type="match status" value="1"/>
</dbReference>
<feature type="transmembrane region" description="Helical" evidence="6">
    <location>
        <begin position="87"/>
        <end position="111"/>
    </location>
</feature>
<reference evidence="7 8" key="1">
    <citation type="submission" date="2014-03" db="EMBL/GenBank/DDBJ databases">
        <authorList>
            <person name="Sibley D."/>
            <person name="Venepally P."/>
            <person name="Karamycheva S."/>
            <person name="Hadjithomas M."/>
            <person name="Khan A."/>
            <person name="Brunk B."/>
            <person name="Roos D."/>
            <person name="Caler E."/>
            <person name="Lorenzi H."/>
        </authorList>
    </citation>
    <scope>NUCLEOTIDE SEQUENCE [LARGE SCALE GENOMIC DNA]</scope>
    <source>
        <strain evidence="8">p89</strain>
    </source>
</reference>
<evidence type="ECO:0000313" key="7">
    <source>
        <dbReference type="EMBL" id="KFG36219.1"/>
    </source>
</evidence>
<dbReference type="VEuPathDB" id="ToxoDB:TGP89_222200"/>
<feature type="transmembrane region" description="Helical" evidence="6">
    <location>
        <begin position="40"/>
        <end position="62"/>
    </location>
</feature>